<gene>
    <name evidence="2" type="ORF">HZI73_23635</name>
</gene>
<keyword evidence="1" id="KW-0812">Transmembrane</keyword>
<evidence type="ECO:0000313" key="2">
    <source>
        <dbReference type="EMBL" id="QUI25104.1"/>
    </source>
</evidence>
<accession>A0A8J8MP86</accession>
<keyword evidence="1" id="KW-1133">Transmembrane helix</keyword>
<keyword evidence="1" id="KW-0472">Membrane</keyword>
<feature type="transmembrane region" description="Helical" evidence="1">
    <location>
        <begin position="6"/>
        <end position="24"/>
    </location>
</feature>
<name>A0A8J8MP86_9FIRM</name>
<protein>
    <submittedName>
        <fullName evidence="2">Uncharacterized protein</fullName>
    </submittedName>
</protein>
<dbReference type="AlphaFoldDB" id="A0A8J8MP86"/>
<dbReference type="RefSeq" id="WP_212695803.1">
    <property type="nucleotide sequence ID" value="NZ_CP058649.1"/>
</dbReference>
<dbReference type="EMBL" id="CP058649">
    <property type="protein sequence ID" value="QUI25104.1"/>
    <property type="molecule type" value="Genomic_DNA"/>
</dbReference>
<dbReference type="KEGG" id="vpy:HZI73_23635"/>
<organism evidence="2 3">
    <name type="scientific">Vallitalea pronyensis</name>
    <dbReference type="NCBI Taxonomy" id="1348613"/>
    <lineage>
        <taxon>Bacteria</taxon>
        <taxon>Bacillati</taxon>
        <taxon>Bacillota</taxon>
        <taxon>Clostridia</taxon>
        <taxon>Lachnospirales</taxon>
        <taxon>Vallitaleaceae</taxon>
        <taxon>Vallitalea</taxon>
    </lineage>
</organism>
<evidence type="ECO:0000256" key="1">
    <source>
        <dbReference type="SAM" id="Phobius"/>
    </source>
</evidence>
<proteinExistence type="predicted"/>
<sequence>MNIDDYIDYLVTILLLALFIPITVSNMIPLYNNKIGGFDVQIEKTALKTQGEIIPYDKPFTSHHTMLMLAIADVYSADPDIIEINGTTIQIDEAFLGNRISALQNAYAAMPTVEKMSVELYVDSNGPRKWVIKNE</sequence>
<dbReference type="Proteomes" id="UP000683246">
    <property type="component" value="Chromosome"/>
</dbReference>
<keyword evidence="3" id="KW-1185">Reference proteome</keyword>
<reference evidence="2" key="1">
    <citation type="submission" date="2020-07" db="EMBL/GenBank/DDBJ databases">
        <title>Vallitalea pronyensis genome.</title>
        <authorList>
            <person name="Postec A."/>
        </authorList>
    </citation>
    <scope>NUCLEOTIDE SEQUENCE</scope>
    <source>
        <strain evidence="2">FatNI3</strain>
    </source>
</reference>
<evidence type="ECO:0000313" key="3">
    <source>
        <dbReference type="Proteomes" id="UP000683246"/>
    </source>
</evidence>